<protein>
    <submittedName>
        <fullName evidence="1">Oxidoreductase</fullName>
    </submittedName>
</protein>
<gene>
    <name evidence="1" type="ORF">Adu01nite_84590</name>
</gene>
<dbReference type="EMBL" id="BOML01000072">
    <property type="protein sequence ID" value="GIE07109.1"/>
    <property type="molecule type" value="Genomic_DNA"/>
</dbReference>
<sequence>MSSVKLTCAGRVVARYVWDPDLPAAVSPRPYLHPVTTLGGTTVTGFMPADHAHHLGASIAIPVLNQANFWGGRTYVAGQGSVRLDNHGRQQHTRWLERSESRLVQEICWVGRDGSPLAREERSLSVEATGETSWSLRVGYALSGVDGAELVIDSPGARGREGAGYGGFFWRAPAGLAHVEAYGSAGEPHGSREPWVVLTGRTGSAAWTLVFRTGVHADPWFVRASDYAGVCSAIAWDRPLVVEAGGVLTRRLSVLVADGPPTESLLTESDAA</sequence>
<dbReference type="InterPro" id="IPR029475">
    <property type="entry name" value="DUF6807"/>
</dbReference>
<organism evidence="1 2">
    <name type="scientific">Paractinoplanes durhamensis</name>
    <dbReference type="NCBI Taxonomy" id="113563"/>
    <lineage>
        <taxon>Bacteria</taxon>
        <taxon>Bacillati</taxon>
        <taxon>Actinomycetota</taxon>
        <taxon>Actinomycetes</taxon>
        <taxon>Micromonosporales</taxon>
        <taxon>Micromonosporaceae</taxon>
        <taxon>Paractinoplanes</taxon>
    </lineage>
</organism>
<dbReference type="Pfam" id="PF14100">
    <property type="entry name" value="DUF6807"/>
    <property type="match status" value="1"/>
</dbReference>
<reference evidence="1 2" key="1">
    <citation type="submission" date="2021-01" db="EMBL/GenBank/DDBJ databases">
        <title>Whole genome shotgun sequence of Actinoplanes durhamensis NBRC 14914.</title>
        <authorList>
            <person name="Komaki H."/>
            <person name="Tamura T."/>
        </authorList>
    </citation>
    <scope>NUCLEOTIDE SEQUENCE [LARGE SCALE GENOMIC DNA]</scope>
    <source>
        <strain evidence="1 2">NBRC 14914</strain>
    </source>
</reference>
<dbReference type="RefSeq" id="WP_203734959.1">
    <property type="nucleotide sequence ID" value="NZ_BAAATX010000033.1"/>
</dbReference>
<accession>A0ABQ3ZC46</accession>
<evidence type="ECO:0000313" key="2">
    <source>
        <dbReference type="Proteomes" id="UP000637628"/>
    </source>
</evidence>
<dbReference type="Proteomes" id="UP000637628">
    <property type="component" value="Unassembled WGS sequence"/>
</dbReference>
<proteinExistence type="predicted"/>
<keyword evidence="2" id="KW-1185">Reference proteome</keyword>
<comment type="caution">
    <text evidence="1">The sequence shown here is derived from an EMBL/GenBank/DDBJ whole genome shotgun (WGS) entry which is preliminary data.</text>
</comment>
<evidence type="ECO:0000313" key="1">
    <source>
        <dbReference type="EMBL" id="GIE07109.1"/>
    </source>
</evidence>
<name>A0ABQ3ZC46_9ACTN</name>